<evidence type="ECO:0000256" key="1">
    <source>
        <dbReference type="ARBA" id="ARBA00004498"/>
    </source>
</evidence>
<comment type="similarity">
    <text evidence="2 9">Belongs to the Wnt family.</text>
</comment>
<keyword evidence="6 9" id="KW-0879">Wnt signaling pathway</keyword>
<evidence type="ECO:0000256" key="6">
    <source>
        <dbReference type="ARBA" id="ARBA00022687"/>
    </source>
</evidence>
<dbReference type="AlphaFoldDB" id="A0A8J4TUE3"/>
<sequence length="94" mass="10580">MELLLLRAVDDGNAERSVDRYRIWPDVRTETWPEAAVSASVCFGSSLRRCLTPLLSRCRRQCNKTSSGSDSCDLMCCGRGYNPYTEKSVVLARE</sequence>
<organism evidence="10 11">
    <name type="scientific">Clarias magur</name>
    <name type="common">Asian catfish</name>
    <name type="synonym">Macropteronotus magur</name>
    <dbReference type="NCBI Taxonomy" id="1594786"/>
    <lineage>
        <taxon>Eukaryota</taxon>
        <taxon>Metazoa</taxon>
        <taxon>Chordata</taxon>
        <taxon>Craniata</taxon>
        <taxon>Vertebrata</taxon>
        <taxon>Euteleostomi</taxon>
        <taxon>Actinopterygii</taxon>
        <taxon>Neopterygii</taxon>
        <taxon>Teleostei</taxon>
        <taxon>Ostariophysi</taxon>
        <taxon>Siluriformes</taxon>
        <taxon>Clariidae</taxon>
        <taxon>Clarias</taxon>
    </lineage>
</organism>
<dbReference type="OrthoDB" id="5945655at2759"/>
<evidence type="ECO:0000256" key="5">
    <source>
        <dbReference type="ARBA" id="ARBA00022530"/>
    </source>
</evidence>
<dbReference type="GO" id="GO:0005102">
    <property type="term" value="F:signaling receptor binding"/>
    <property type="evidence" value="ECO:0007669"/>
    <property type="project" value="InterPro"/>
</dbReference>
<keyword evidence="11" id="KW-1185">Reference proteome</keyword>
<dbReference type="GO" id="GO:0016055">
    <property type="term" value="P:Wnt signaling pathway"/>
    <property type="evidence" value="ECO:0007669"/>
    <property type="project" value="UniProtKB-KW"/>
</dbReference>
<name>A0A8J4TUE3_CLAMG</name>
<keyword evidence="5" id="KW-0272">Extracellular matrix</keyword>
<proteinExistence type="inferred from homology"/>
<accession>A0A8J4TUE3</accession>
<gene>
    <name evidence="10" type="primary">wnt11r</name>
    <name evidence="10" type="ORF">DAT39_018271</name>
</gene>
<comment type="subcellular location">
    <subcellularLocation>
        <location evidence="1 9">Secreted</location>
        <location evidence="1 9">Extracellular space</location>
        <location evidence="1 9">Extracellular matrix</location>
    </subcellularLocation>
</comment>
<keyword evidence="4" id="KW-0964">Secreted</keyword>
<evidence type="ECO:0000256" key="3">
    <source>
        <dbReference type="ARBA" id="ARBA00022473"/>
    </source>
</evidence>
<dbReference type="InterPro" id="IPR005817">
    <property type="entry name" value="Wnt"/>
</dbReference>
<evidence type="ECO:0000256" key="8">
    <source>
        <dbReference type="ARBA" id="ARBA00023288"/>
    </source>
</evidence>
<protein>
    <recommendedName>
        <fullName evidence="9">Protein Wnt</fullName>
    </recommendedName>
</protein>
<comment type="caution">
    <text evidence="10">The sequence shown here is derived from an EMBL/GenBank/DDBJ whole genome shotgun (WGS) entry which is preliminary data.</text>
</comment>
<reference evidence="10" key="1">
    <citation type="submission" date="2020-07" db="EMBL/GenBank/DDBJ databases">
        <title>Clarias magur genome sequencing, assembly and annotation.</title>
        <authorList>
            <person name="Kushwaha B."/>
            <person name="Kumar R."/>
            <person name="Das P."/>
            <person name="Joshi C.G."/>
            <person name="Kumar D."/>
            <person name="Nagpure N.S."/>
            <person name="Pandey M."/>
            <person name="Agarwal S."/>
            <person name="Srivastava S."/>
            <person name="Singh M."/>
            <person name="Sahoo L."/>
            <person name="Jayasankar P."/>
            <person name="Meher P.K."/>
            <person name="Koringa P.G."/>
            <person name="Iquebal M.A."/>
            <person name="Das S.P."/>
            <person name="Bit A."/>
            <person name="Patnaik S."/>
            <person name="Patel N."/>
            <person name="Shah T.M."/>
            <person name="Hinsu A."/>
            <person name="Jena J.K."/>
        </authorList>
    </citation>
    <scope>NUCLEOTIDE SEQUENCE</scope>
    <source>
        <strain evidence="10">CIFAMagur01</strain>
        <tissue evidence="10">Testis</tissue>
    </source>
</reference>
<evidence type="ECO:0000256" key="7">
    <source>
        <dbReference type="ARBA" id="ARBA00023157"/>
    </source>
</evidence>
<dbReference type="EMBL" id="QNUK01000532">
    <property type="protein sequence ID" value="KAF5892011.1"/>
    <property type="molecule type" value="Genomic_DNA"/>
</dbReference>
<evidence type="ECO:0000256" key="4">
    <source>
        <dbReference type="ARBA" id="ARBA00022525"/>
    </source>
</evidence>
<evidence type="ECO:0000256" key="9">
    <source>
        <dbReference type="RuleBase" id="RU003500"/>
    </source>
</evidence>
<keyword evidence="7" id="KW-1015">Disulfide bond</keyword>
<comment type="function">
    <text evidence="9">Ligand for members of the frizzled family of seven transmembrane receptors.</text>
</comment>
<dbReference type="Pfam" id="PF00110">
    <property type="entry name" value="wnt"/>
    <property type="match status" value="1"/>
</dbReference>
<evidence type="ECO:0000313" key="11">
    <source>
        <dbReference type="Proteomes" id="UP000727407"/>
    </source>
</evidence>
<keyword evidence="3 9" id="KW-0217">Developmental protein</keyword>
<keyword evidence="8" id="KW-0449">Lipoprotein</keyword>
<evidence type="ECO:0000313" key="10">
    <source>
        <dbReference type="EMBL" id="KAF5892011.1"/>
    </source>
</evidence>
<dbReference type="Proteomes" id="UP000727407">
    <property type="component" value="Unassembled WGS sequence"/>
</dbReference>
<dbReference type="GO" id="GO:0005576">
    <property type="term" value="C:extracellular region"/>
    <property type="evidence" value="ECO:0007669"/>
    <property type="project" value="InterPro"/>
</dbReference>
<evidence type="ECO:0000256" key="2">
    <source>
        <dbReference type="ARBA" id="ARBA00005683"/>
    </source>
</evidence>